<dbReference type="PANTHER" id="PTHR48041:SF91">
    <property type="entry name" value="ABC TRANSPORTER G FAMILY MEMBER 28"/>
    <property type="match status" value="1"/>
</dbReference>
<evidence type="ECO:0000313" key="10">
    <source>
        <dbReference type="Proteomes" id="UP001220256"/>
    </source>
</evidence>
<evidence type="ECO:0000259" key="8">
    <source>
        <dbReference type="PROSITE" id="PS50893"/>
    </source>
</evidence>
<gene>
    <name evidence="9" type="ORF">N7505_007439</name>
</gene>
<evidence type="ECO:0000256" key="4">
    <source>
        <dbReference type="ARBA" id="ARBA00022741"/>
    </source>
</evidence>
<organism evidence="9 10">
    <name type="scientific">Penicillium chrysogenum</name>
    <name type="common">Penicillium notatum</name>
    <dbReference type="NCBI Taxonomy" id="5076"/>
    <lineage>
        <taxon>Eukaryota</taxon>
        <taxon>Fungi</taxon>
        <taxon>Dikarya</taxon>
        <taxon>Ascomycota</taxon>
        <taxon>Pezizomycotina</taxon>
        <taxon>Eurotiomycetes</taxon>
        <taxon>Eurotiomycetidae</taxon>
        <taxon>Eurotiales</taxon>
        <taxon>Aspergillaceae</taxon>
        <taxon>Penicillium</taxon>
        <taxon>Penicillium chrysogenum species complex</taxon>
    </lineage>
</organism>
<reference evidence="9 10" key="1">
    <citation type="journal article" date="2023" name="IMA Fungus">
        <title>Comparative genomic study of the Penicillium genus elucidates a diverse pangenome and 15 lateral gene transfer events.</title>
        <authorList>
            <person name="Petersen C."/>
            <person name="Sorensen T."/>
            <person name="Nielsen M.R."/>
            <person name="Sondergaard T.E."/>
            <person name="Sorensen J.L."/>
            <person name="Fitzpatrick D.A."/>
            <person name="Frisvad J.C."/>
            <person name="Nielsen K.L."/>
        </authorList>
    </citation>
    <scope>NUCLEOTIDE SEQUENCE [LARGE SCALE GENOMIC DNA]</scope>
    <source>
        <strain evidence="9 10">IBT 3361</strain>
    </source>
</reference>
<dbReference type="InterPro" id="IPR003593">
    <property type="entry name" value="AAA+_ATPase"/>
</dbReference>
<dbReference type="InterPro" id="IPR050352">
    <property type="entry name" value="ABCG_transporters"/>
</dbReference>
<accession>A0ABQ8WDD6</accession>
<evidence type="ECO:0000256" key="5">
    <source>
        <dbReference type="ARBA" id="ARBA00022840"/>
    </source>
</evidence>
<name>A0ABQ8WDD6_PENCH</name>
<dbReference type="SMART" id="SM00382">
    <property type="entry name" value="AAA"/>
    <property type="match status" value="1"/>
</dbReference>
<dbReference type="InterPro" id="IPR027417">
    <property type="entry name" value="P-loop_NTPase"/>
</dbReference>
<keyword evidence="2" id="KW-0813">Transport</keyword>
<comment type="subcellular location">
    <subcellularLocation>
        <location evidence="1">Membrane</location>
        <topology evidence="1">Multi-pass membrane protein</topology>
    </subcellularLocation>
</comment>
<keyword evidence="7" id="KW-0472">Membrane</keyword>
<protein>
    <submittedName>
        <fullName evidence="9">ABC transporter</fullName>
    </submittedName>
</protein>
<dbReference type="Gene3D" id="3.40.50.300">
    <property type="entry name" value="P-loop containing nucleotide triphosphate hydrolases"/>
    <property type="match status" value="1"/>
</dbReference>
<keyword evidence="5" id="KW-0067">ATP-binding</keyword>
<keyword evidence="10" id="KW-1185">Reference proteome</keyword>
<evidence type="ECO:0000313" key="9">
    <source>
        <dbReference type="EMBL" id="KAJ5264646.1"/>
    </source>
</evidence>
<dbReference type="Pfam" id="PF00005">
    <property type="entry name" value="ABC_tran"/>
    <property type="match status" value="1"/>
</dbReference>
<evidence type="ECO:0000256" key="2">
    <source>
        <dbReference type="ARBA" id="ARBA00022448"/>
    </source>
</evidence>
<keyword evidence="6" id="KW-1133">Transmembrane helix</keyword>
<dbReference type="InterPro" id="IPR003439">
    <property type="entry name" value="ABC_transporter-like_ATP-bd"/>
</dbReference>
<dbReference type="PANTHER" id="PTHR48041">
    <property type="entry name" value="ABC TRANSPORTER G FAMILY MEMBER 28"/>
    <property type="match status" value="1"/>
</dbReference>
<keyword evidence="4" id="KW-0547">Nucleotide-binding</keyword>
<dbReference type="Proteomes" id="UP001220256">
    <property type="component" value="Unassembled WGS sequence"/>
</dbReference>
<feature type="domain" description="ABC transporter" evidence="8">
    <location>
        <begin position="8"/>
        <end position="231"/>
    </location>
</feature>
<dbReference type="InterPro" id="IPR017871">
    <property type="entry name" value="ABC_transporter-like_CS"/>
</dbReference>
<evidence type="ECO:0000256" key="6">
    <source>
        <dbReference type="ARBA" id="ARBA00022989"/>
    </source>
</evidence>
<dbReference type="SUPFAM" id="SSF52540">
    <property type="entry name" value="P-loop containing nucleoside triphosphate hydrolases"/>
    <property type="match status" value="1"/>
</dbReference>
<dbReference type="EMBL" id="JAPVEB010000004">
    <property type="protein sequence ID" value="KAJ5264646.1"/>
    <property type="molecule type" value="Genomic_DNA"/>
</dbReference>
<evidence type="ECO:0000256" key="7">
    <source>
        <dbReference type="ARBA" id="ARBA00023136"/>
    </source>
</evidence>
<evidence type="ECO:0000256" key="1">
    <source>
        <dbReference type="ARBA" id="ARBA00004141"/>
    </source>
</evidence>
<dbReference type="PROSITE" id="PS50893">
    <property type="entry name" value="ABC_TRANSPORTER_2"/>
    <property type="match status" value="1"/>
</dbReference>
<proteinExistence type="predicted"/>
<comment type="caution">
    <text evidence="9">The sequence shown here is derived from an EMBL/GenBank/DDBJ whole genome shotgun (WGS) entry which is preliminary data.</text>
</comment>
<dbReference type="PROSITE" id="PS00211">
    <property type="entry name" value="ABC_TRANSPORTER_1"/>
    <property type="match status" value="1"/>
</dbReference>
<keyword evidence="3" id="KW-0812">Transmembrane</keyword>
<evidence type="ECO:0000256" key="3">
    <source>
        <dbReference type="ARBA" id="ARBA00022692"/>
    </source>
</evidence>
<sequence length="231" mass="25437">MDELGLEFDFHEPQYTLGDVSRPILQGISGRIRKGRVFGIMGPSGAGKSTFINILTGKSKPTAGSTTINGVQGNLTKFEHLIGFVSQDDCVLADLTVRENILHSARIRLGGRLNDDKIRLHVDKMITYLGLFHVKDRVTGSVEKRGISGGERKRVCIAREIIAMPMALISDEPTSGLDATAALSIMTLLKTLSTSPSSARFISPAQTYFAFWTTSSSCTLENRYTWEMWLH</sequence>